<dbReference type="RefSeq" id="WP_269358755.1">
    <property type="nucleotide sequence ID" value="NZ_JAPWHE010000006.1"/>
</dbReference>
<dbReference type="CDD" id="cd05333">
    <property type="entry name" value="BKR_SDR_c"/>
    <property type="match status" value="1"/>
</dbReference>
<dbReference type="Proteomes" id="UP001068379">
    <property type="component" value="Unassembled WGS sequence"/>
</dbReference>
<dbReference type="EMBL" id="JAPWHE010000006">
    <property type="protein sequence ID" value="MCZ4330280.1"/>
    <property type="molecule type" value="Genomic_DNA"/>
</dbReference>
<dbReference type="NCBIfam" id="TIGR01829">
    <property type="entry name" value="AcAcCoA_reduct"/>
    <property type="match status" value="1"/>
</dbReference>
<protein>
    <submittedName>
        <fullName evidence="5">Acetoacetyl-CoA reductase</fullName>
        <ecNumber evidence="5">1.1.1.36</ecNumber>
    </submittedName>
</protein>
<evidence type="ECO:0000313" key="5">
    <source>
        <dbReference type="EMBL" id="MCZ4330280.1"/>
    </source>
</evidence>
<dbReference type="InterPro" id="IPR050259">
    <property type="entry name" value="SDR"/>
</dbReference>
<comment type="caution">
    <text evidence="5">The sequence shown here is derived from an EMBL/GenBank/DDBJ whole genome shotgun (WGS) entry which is preliminary data.</text>
</comment>
<dbReference type="SMART" id="SM00822">
    <property type="entry name" value="PKS_KR"/>
    <property type="match status" value="1"/>
</dbReference>
<dbReference type="Pfam" id="PF00106">
    <property type="entry name" value="adh_short"/>
    <property type="match status" value="1"/>
</dbReference>
<dbReference type="PRINTS" id="PR00081">
    <property type="entry name" value="GDHRDH"/>
</dbReference>
<gene>
    <name evidence="5" type="primary">phbB</name>
    <name evidence="5" type="ORF">O4H32_09995</name>
</gene>
<comment type="similarity">
    <text evidence="1 3">Belongs to the short-chain dehydrogenases/reductases (SDR) family.</text>
</comment>
<dbReference type="InterPro" id="IPR036291">
    <property type="entry name" value="NAD(P)-bd_dom_sf"/>
</dbReference>
<evidence type="ECO:0000256" key="1">
    <source>
        <dbReference type="ARBA" id="ARBA00006484"/>
    </source>
</evidence>
<dbReference type="PROSITE" id="PS00061">
    <property type="entry name" value="ADH_SHORT"/>
    <property type="match status" value="1"/>
</dbReference>
<dbReference type="PRINTS" id="PR00080">
    <property type="entry name" value="SDRFAMILY"/>
</dbReference>
<dbReference type="InterPro" id="IPR011283">
    <property type="entry name" value="Acetoacetyl-CoA_reductase"/>
</dbReference>
<dbReference type="NCBIfam" id="NF009464">
    <property type="entry name" value="PRK12824.1"/>
    <property type="match status" value="1"/>
</dbReference>
<dbReference type="SUPFAM" id="SSF51735">
    <property type="entry name" value="NAD(P)-binding Rossmann-fold domains"/>
    <property type="match status" value="1"/>
</dbReference>
<keyword evidence="6" id="KW-1185">Reference proteome</keyword>
<name>A0ABT4M4S0_9BURK</name>
<dbReference type="GO" id="GO:0018454">
    <property type="term" value="F:acetoacetyl-CoA reductase activity"/>
    <property type="evidence" value="ECO:0007669"/>
    <property type="project" value="UniProtKB-EC"/>
</dbReference>
<evidence type="ECO:0000256" key="2">
    <source>
        <dbReference type="ARBA" id="ARBA00023002"/>
    </source>
</evidence>
<dbReference type="InterPro" id="IPR057326">
    <property type="entry name" value="KR_dom"/>
</dbReference>
<evidence type="ECO:0000313" key="6">
    <source>
        <dbReference type="Proteomes" id="UP001068379"/>
    </source>
</evidence>
<evidence type="ECO:0000259" key="4">
    <source>
        <dbReference type="SMART" id="SM00822"/>
    </source>
</evidence>
<keyword evidence="2 5" id="KW-0560">Oxidoreductase</keyword>
<dbReference type="EC" id="1.1.1.36" evidence="5"/>
<accession>A0ABT4M4S0</accession>
<dbReference type="Gene3D" id="3.40.50.720">
    <property type="entry name" value="NAD(P)-binding Rossmann-like Domain"/>
    <property type="match status" value="1"/>
</dbReference>
<proteinExistence type="inferred from homology"/>
<evidence type="ECO:0000256" key="3">
    <source>
        <dbReference type="RuleBase" id="RU000363"/>
    </source>
</evidence>
<dbReference type="NCBIfam" id="NF009466">
    <property type="entry name" value="PRK12826.1-2"/>
    <property type="match status" value="1"/>
</dbReference>
<dbReference type="PANTHER" id="PTHR42879">
    <property type="entry name" value="3-OXOACYL-(ACYL-CARRIER-PROTEIN) REDUCTASE"/>
    <property type="match status" value="1"/>
</dbReference>
<dbReference type="PANTHER" id="PTHR42879:SF2">
    <property type="entry name" value="3-OXOACYL-[ACYL-CARRIER-PROTEIN] REDUCTASE FABG"/>
    <property type="match status" value="1"/>
</dbReference>
<sequence>MDKRIALVTGGMGGLGQAISTRLYSGNCAVAVTASPANKHAAHWVAQMKACGMDFHVFPVDVTDYDSCRDCVKRVHDSLGSIDVLVNNAGVTRDASLRKMRKDDWQAVMRADLDSLFNMTQPVLDNMIARGWGRIINISSVNGQKGQAGQTNYAAAKAGVHGFTMSLAQEMARHGITVNTVSPGYMDTRMVTALPASIINEKILPQIPLGRLGKPEEVAALVGFLASDEAAYIVGADFAINGGMHMQ</sequence>
<dbReference type="InterPro" id="IPR002347">
    <property type="entry name" value="SDR_fam"/>
</dbReference>
<organism evidence="5 6">
    <name type="scientific">Castellaniella denitrificans</name>
    <dbReference type="NCBI Taxonomy" id="56119"/>
    <lineage>
        <taxon>Bacteria</taxon>
        <taxon>Pseudomonadati</taxon>
        <taxon>Pseudomonadota</taxon>
        <taxon>Betaproteobacteria</taxon>
        <taxon>Burkholderiales</taxon>
        <taxon>Alcaligenaceae</taxon>
        <taxon>Castellaniella</taxon>
    </lineage>
</organism>
<feature type="domain" description="Ketoreductase" evidence="4">
    <location>
        <begin position="4"/>
        <end position="184"/>
    </location>
</feature>
<reference evidence="5" key="1">
    <citation type="submission" date="2022-12" db="EMBL/GenBank/DDBJ databases">
        <title>Bacterial isolates from different developmental stages of Nematostella vectensis.</title>
        <authorList>
            <person name="Fraune S."/>
        </authorList>
    </citation>
    <scope>NUCLEOTIDE SEQUENCE</scope>
    <source>
        <strain evidence="5">G21619-S1</strain>
    </source>
</reference>
<dbReference type="InterPro" id="IPR020904">
    <property type="entry name" value="Sc_DH/Rdtase_CS"/>
</dbReference>